<sequence>MLRRRLRIALVALLAAMAAASAPGARARQADPEALVAAASDLQFAFPELAAAFAAEGRGRVRAVFGSTGNFARQLRQGAPYELFMAADESFVRALARDGVLPDEGAPYAEGRLALLVRRGGPLAADGALEELAAALREGRVRRFAIANPEHAPYGMRARDALRAAGLWEALQPVLVMGENVAQAAQFVASGAAQGGVAALSLAMSPRIARQVDHAPIPPHMHPPLIQRMALTRRAGPAARAFFAFVRSERGRRILAAHGFAPPAD</sequence>
<dbReference type="Pfam" id="PF13531">
    <property type="entry name" value="SBP_bac_11"/>
    <property type="match status" value="1"/>
</dbReference>
<dbReference type="AlphaFoldDB" id="A0A1M7SI82"/>
<dbReference type="Gene3D" id="3.40.190.10">
    <property type="entry name" value="Periplasmic binding protein-like II"/>
    <property type="match status" value="2"/>
</dbReference>
<reference evidence="6 7" key="1">
    <citation type="submission" date="2016-12" db="EMBL/GenBank/DDBJ databases">
        <authorList>
            <person name="Song W.-J."/>
            <person name="Kurnit D.M."/>
        </authorList>
    </citation>
    <scope>NUCLEOTIDE SEQUENCE [LARGE SCALE GENOMIC DNA]</scope>
    <source>
        <strain evidence="6 7">CGMCC 1.10808</strain>
    </source>
</reference>
<dbReference type="GO" id="GO:0046872">
    <property type="term" value="F:metal ion binding"/>
    <property type="evidence" value="ECO:0007669"/>
    <property type="project" value="UniProtKB-KW"/>
</dbReference>
<dbReference type="OrthoDB" id="9785015at2"/>
<evidence type="ECO:0000256" key="2">
    <source>
        <dbReference type="ARBA" id="ARBA00022723"/>
    </source>
</evidence>
<dbReference type="STRING" id="1189325.SAMN04488119_10346"/>
<feature type="chain" id="PRO_5009929200" evidence="5">
    <location>
        <begin position="28"/>
        <end position="265"/>
    </location>
</feature>
<evidence type="ECO:0000313" key="7">
    <source>
        <dbReference type="Proteomes" id="UP000184066"/>
    </source>
</evidence>
<evidence type="ECO:0000256" key="5">
    <source>
        <dbReference type="SAM" id="SignalP"/>
    </source>
</evidence>
<evidence type="ECO:0000313" key="6">
    <source>
        <dbReference type="EMBL" id="SHN58159.1"/>
    </source>
</evidence>
<dbReference type="PIRSF" id="PIRSF004846">
    <property type="entry name" value="ModA"/>
    <property type="match status" value="1"/>
</dbReference>
<organism evidence="6 7">
    <name type="scientific">Oceanicella actignis</name>
    <dbReference type="NCBI Taxonomy" id="1189325"/>
    <lineage>
        <taxon>Bacteria</taxon>
        <taxon>Pseudomonadati</taxon>
        <taxon>Pseudomonadota</taxon>
        <taxon>Alphaproteobacteria</taxon>
        <taxon>Rhodobacterales</taxon>
        <taxon>Paracoccaceae</taxon>
        <taxon>Oceanicella</taxon>
    </lineage>
</organism>
<dbReference type="InterPro" id="IPR050682">
    <property type="entry name" value="ModA/WtpA"/>
</dbReference>
<dbReference type="RefSeq" id="WP_072746502.1">
    <property type="nucleotide sequence ID" value="NZ_FOHL01000003.1"/>
</dbReference>
<dbReference type="NCBIfam" id="TIGR01256">
    <property type="entry name" value="modA"/>
    <property type="match status" value="1"/>
</dbReference>
<gene>
    <name evidence="6" type="ORF">SAMN05216200_102463</name>
</gene>
<keyword evidence="7" id="KW-1185">Reference proteome</keyword>
<evidence type="ECO:0000256" key="3">
    <source>
        <dbReference type="ARBA" id="ARBA00022729"/>
    </source>
</evidence>
<proteinExistence type="inferred from homology"/>
<dbReference type="CDD" id="cd13539">
    <property type="entry name" value="PBP2_AvModA"/>
    <property type="match status" value="1"/>
</dbReference>
<dbReference type="PANTHER" id="PTHR30632">
    <property type="entry name" value="MOLYBDATE-BINDING PERIPLASMIC PROTEIN"/>
    <property type="match status" value="1"/>
</dbReference>
<dbReference type="EMBL" id="FRDL01000002">
    <property type="protein sequence ID" value="SHN58159.1"/>
    <property type="molecule type" value="Genomic_DNA"/>
</dbReference>
<dbReference type="PANTHER" id="PTHR30632:SF14">
    <property type="entry name" value="TUNGSTATE_MOLYBDATE_CHROMATE-BINDING PROTEIN MODA"/>
    <property type="match status" value="1"/>
</dbReference>
<name>A0A1M7SI82_9RHOB</name>
<accession>A0A1M7SI82</accession>
<dbReference type="InterPro" id="IPR005950">
    <property type="entry name" value="ModA"/>
</dbReference>
<feature type="binding site" evidence="4">
    <location>
        <position position="181"/>
    </location>
    <ligand>
        <name>molybdate</name>
        <dbReference type="ChEBI" id="CHEBI:36264"/>
    </ligand>
</feature>
<dbReference type="Proteomes" id="UP000184066">
    <property type="component" value="Unassembled WGS sequence"/>
</dbReference>
<keyword evidence="4" id="KW-0500">Molybdenum</keyword>
<protein>
    <submittedName>
        <fullName evidence="6">Molybdate transport system substrate-binding protein</fullName>
    </submittedName>
</protein>
<feature type="binding site" evidence="4">
    <location>
        <position position="68"/>
    </location>
    <ligand>
        <name>molybdate</name>
        <dbReference type="ChEBI" id="CHEBI:36264"/>
    </ligand>
</feature>
<feature type="signal peptide" evidence="5">
    <location>
        <begin position="1"/>
        <end position="27"/>
    </location>
</feature>
<dbReference type="GO" id="GO:0015689">
    <property type="term" value="P:molybdate ion transport"/>
    <property type="evidence" value="ECO:0007669"/>
    <property type="project" value="InterPro"/>
</dbReference>
<dbReference type="SUPFAM" id="SSF53850">
    <property type="entry name" value="Periplasmic binding protein-like II"/>
    <property type="match status" value="1"/>
</dbReference>
<keyword evidence="3 5" id="KW-0732">Signal</keyword>
<keyword evidence="2 4" id="KW-0479">Metal-binding</keyword>
<evidence type="ECO:0000256" key="1">
    <source>
        <dbReference type="ARBA" id="ARBA00009175"/>
    </source>
</evidence>
<dbReference type="GO" id="GO:0030973">
    <property type="term" value="F:molybdate ion binding"/>
    <property type="evidence" value="ECO:0007669"/>
    <property type="project" value="InterPro"/>
</dbReference>
<comment type="similarity">
    <text evidence="1">Belongs to the bacterial solute-binding protein ModA family.</text>
</comment>
<dbReference type="InterPro" id="IPR044084">
    <property type="entry name" value="AvModA-like_subst-bd"/>
</dbReference>
<evidence type="ECO:0000256" key="4">
    <source>
        <dbReference type="PIRSR" id="PIRSR004846-1"/>
    </source>
</evidence>